<dbReference type="Proteomes" id="UP001187859">
    <property type="component" value="Unassembled WGS sequence"/>
</dbReference>
<protein>
    <submittedName>
        <fullName evidence="1">Phage tail protein</fullName>
    </submittedName>
</protein>
<dbReference type="EMBL" id="JASGOQ010000001">
    <property type="protein sequence ID" value="MDV5390732.1"/>
    <property type="molecule type" value="Genomic_DNA"/>
</dbReference>
<dbReference type="RefSeq" id="WP_317519810.1">
    <property type="nucleotide sequence ID" value="NZ_JASGOQ010000001.1"/>
</dbReference>
<sequence>MIQQTFAWTADNGATGDTRYRTRTAQFGDGYRQSVGDGINSKVQSWPLTFTKNKATAEAIIAFLDEHQGAKSFIWTPPLGTASLWQVKLVTNTPLGGGMYRIAATFEQAFHP</sequence>
<dbReference type="InterPro" id="IPR010265">
    <property type="entry name" value="Phage_lambda_TipM"/>
</dbReference>
<accession>A0AAE4PY33</accession>
<comment type="caution">
    <text evidence="1">The sequence shown here is derived from an EMBL/GenBank/DDBJ whole genome shotgun (WGS) entry which is preliminary data.</text>
</comment>
<proteinExistence type="predicted"/>
<dbReference type="AlphaFoldDB" id="A0AAE4PY33"/>
<name>A0AAE4PY33_9GAMM</name>
<reference evidence="1" key="1">
    <citation type="submission" date="2023-05" db="EMBL/GenBank/DDBJ databases">
        <title>Colonisation of extended spectrum b-lactamase- and carbapenemase-producing bacteria on hospital surfaces from low- and middle-income countries.</title>
        <authorList>
            <person name="Nieto-Rosado M."/>
            <person name="Sands K."/>
            <person name="Iregbu K."/>
            <person name="Zahra R."/>
            <person name="Mazarati J.B."/>
            <person name="Mehtar S."/>
            <person name="Barnards-Group B."/>
            <person name="Walsh T.R."/>
        </authorList>
    </citation>
    <scope>NUCLEOTIDE SEQUENCE</scope>
    <source>
        <strain evidence="1">PP-E493</strain>
    </source>
</reference>
<organism evidence="1 2">
    <name type="scientific">Shewanella xiamenensis</name>
    <dbReference type="NCBI Taxonomy" id="332186"/>
    <lineage>
        <taxon>Bacteria</taxon>
        <taxon>Pseudomonadati</taxon>
        <taxon>Pseudomonadota</taxon>
        <taxon>Gammaproteobacteria</taxon>
        <taxon>Alteromonadales</taxon>
        <taxon>Shewanellaceae</taxon>
        <taxon>Shewanella</taxon>
    </lineage>
</organism>
<dbReference type="Pfam" id="PF05939">
    <property type="entry name" value="Phage_min_tail"/>
    <property type="match status" value="1"/>
</dbReference>
<evidence type="ECO:0000313" key="1">
    <source>
        <dbReference type="EMBL" id="MDV5390732.1"/>
    </source>
</evidence>
<evidence type="ECO:0000313" key="2">
    <source>
        <dbReference type="Proteomes" id="UP001187859"/>
    </source>
</evidence>
<gene>
    <name evidence="1" type="ORF">QM089_10800</name>
</gene>